<proteinExistence type="predicted"/>
<evidence type="ECO:0000313" key="3">
    <source>
        <dbReference type="Proteomes" id="UP000033140"/>
    </source>
</evidence>
<reference evidence="2 3" key="1">
    <citation type="journal article" date="2011" name="J. Gen. Appl. Microbiol.">
        <title>Draft genome sequencing of the enigmatic yeast Saitoella complicata.</title>
        <authorList>
            <person name="Nishida H."/>
            <person name="Hamamoto M."/>
            <person name="Sugiyama J."/>
        </authorList>
    </citation>
    <scope>NUCLEOTIDE SEQUENCE [LARGE SCALE GENOMIC DNA]</scope>
    <source>
        <strain evidence="2 3">NRRL Y-17804</strain>
    </source>
</reference>
<feature type="compositionally biased region" description="Polar residues" evidence="1">
    <location>
        <begin position="75"/>
        <end position="87"/>
    </location>
</feature>
<organism evidence="2 3">
    <name type="scientific">Saitoella complicata (strain BCRC 22490 / CBS 7301 / JCM 7358 / NBRC 10748 / NRRL Y-17804)</name>
    <dbReference type="NCBI Taxonomy" id="698492"/>
    <lineage>
        <taxon>Eukaryota</taxon>
        <taxon>Fungi</taxon>
        <taxon>Dikarya</taxon>
        <taxon>Ascomycota</taxon>
        <taxon>Taphrinomycotina</taxon>
        <taxon>Taphrinomycotina incertae sedis</taxon>
        <taxon>Saitoella</taxon>
    </lineage>
</organism>
<reference evidence="2 3" key="2">
    <citation type="journal article" date="2014" name="J. Gen. Appl. Microbiol.">
        <title>The early diverging ascomycetous budding yeast Saitoella complicata has three histone deacetylases belonging to the Clr6, Hos2, and Rpd3 lineages.</title>
        <authorList>
            <person name="Nishida H."/>
            <person name="Matsumoto T."/>
            <person name="Kondo S."/>
            <person name="Hamamoto M."/>
            <person name="Yoshikawa H."/>
        </authorList>
    </citation>
    <scope>NUCLEOTIDE SEQUENCE [LARGE SCALE GENOMIC DNA]</scope>
    <source>
        <strain evidence="2 3">NRRL Y-17804</strain>
    </source>
</reference>
<feature type="region of interest" description="Disordered" evidence="1">
    <location>
        <begin position="75"/>
        <end position="101"/>
    </location>
</feature>
<name>A0A0E9NHM6_SAICN</name>
<evidence type="ECO:0000256" key="1">
    <source>
        <dbReference type="SAM" id="MobiDB-lite"/>
    </source>
</evidence>
<gene>
    <name evidence="2" type="ORF">G7K_3354-t1</name>
</gene>
<dbReference type="EMBL" id="BACD03000020">
    <property type="protein sequence ID" value="GAO49196.1"/>
    <property type="molecule type" value="Genomic_DNA"/>
</dbReference>
<protein>
    <submittedName>
        <fullName evidence="2">Uncharacterized protein</fullName>
    </submittedName>
</protein>
<evidence type="ECO:0000313" key="2">
    <source>
        <dbReference type="EMBL" id="GAO49196.1"/>
    </source>
</evidence>
<dbReference type="Proteomes" id="UP000033140">
    <property type="component" value="Unassembled WGS sequence"/>
</dbReference>
<reference evidence="2 3" key="3">
    <citation type="journal article" date="2015" name="Genome Announc.">
        <title>Draft Genome Sequence of the Archiascomycetous Yeast Saitoella complicata.</title>
        <authorList>
            <person name="Yamauchi K."/>
            <person name="Kondo S."/>
            <person name="Hamamoto M."/>
            <person name="Takahashi Y."/>
            <person name="Ogura Y."/>
            <person name="Hayashi T."/>
            <person name="Nishida H."/>
        </authorList>
    </citation>
    <scope>NUCLEOTIDE SEQUENCE [LARGE SCALE GENOMIC DNA]</scope>
    <source>
        <strain evidence="2 3">NRRL Y-17804</strain>
    </source>
</reference>
<dbReference type="AlphaFoldDB" id="A0A0E9NHM6"/>
<sequence>MQVENCRSPANSEISHRRRIDLASSFSTSIARGSSAAFFVPGSNQVNTGCGRQSADHLLRGYVWCRAPVPATVNSRSRCVQPPSRSQPAPDLSLQGPTLNL</sequence>
<comment type="caution">
    <text evidence="2">The sequence shown here is derived from an EMBL/GenBank/DDBJ whole genome shotgun (WGS) entry which is preliminary data.</text>
</comment>
<keyword evidence="3" id="KW-1185">Reference proteome</keyword>
<accession>A0A0E9NHM6</accession>